<dbReference type="GeneID" id="96601248"/>
<dbReference type="EMBL" id="LFXJ01000013">
    <property type="protein sequence ID" value="KMY28282.1"/>
    <property type="molecule type" value="Genomic_DNA"/>
</dbReference>
<comment type="caution">
    <text evidence="1">The sequence shown here is derived from an EMBL/GenBank/DDBJ whole genome shotgun (WGS) entry which is preliminary data.</text>
</comment>
<dbReference type="RefSeq" id="WP_049669039.1">
    <property type="nucleotide sequence ID" value="NZ_LFXJ01000013.1"/>
</dbReference>
<gene>
    <name evidence="1" type="ORF">ACZ11_23915</name>
</gene>
<sequence length="97" mass="11355">MDSIRYYVVQVDERYYQGEIDLLTFTDDEEQAFAFTDIEAANQLANEVKGIVLTREVSYMELEDFSAQYLVEYEALPKEERDTIESFCRNLSIGMLD</sequence>
<dbReference type="OrthoDB" id="2735228at2"/>
<name>A0A0K9F221_9BACI</name>
<reference evidence="2" key="1">
    <citation type="submission" date="2015-07" db="EMBL/GenBank/DDBJ databases">
        <authorList>
            <consortium name="Consortium for Microbial Forensics and Genomics (microFORGE)"/>
            <person name="Knight B.M."/>
            <person name="Roberts D.P."/>
            <person name="Lin D."/>
            <person name="Hari K."/>
            <person name="Fletcher J."/>
            <person name="Melcher U."/>
            <person name="Blagden T."/>
            <person name="Winegar R.A."/>
        </authorList>
    </citation>
    <scope>NUCLEOTIDE SEQUENCE [LARGE SCALE GENOMIC DNA]</scope>
    <source>
        <strain evidence="2">DSM 23493</strain>
    </source>
</reference>
<proteinExistence type="predicted"/>
<dbReference type="PATRIC" id="fig|582475.4.peg.4745"/>
<protein>
    <submittedName>
        <fullName evidence="1">Uncharacterized protein</fullName>
    </submittedName>
</protein>
<dbReference type="AlphaFoldDB" id="A0A0K9F221"/>
<dbReference type="Proteomes" id="UP000037326">
    <property type="component" value="Unassembled WGS sequence"/>
</dbReference>
<accession>A0A0K9F221</accession>
<evidence type="ECO:0000313" key="1">
    <source>
        <dbReference type="EMBL" id="KMY28282.1"/>
    </source>
</evidence>
<evidence type="ECO:0000313" key="2">
    <source>
        <dbReference type="Proteomes" id="UP000037326"/>
    </source>
</evidence>
<organism evidence="1 2">
    <name type="scientific">Lysinibacillus xylanilyticus</name>
    <dbReference type="NCBI Taxonomy" id="582475"/>
    <lineage>
        <taxon>Bacteria</taxon>
        <taxon>Bacillati</taxon>
        <taxon>Bacillota</taxon>
        <taxon>Bacilli</taxon>
        <taxon>Bacillales</taxon>
        <taxon>Bacillaceae</taxon>
        <taxon>Lysinibacillus</taxon>
    </lineage>
</organism>